<dbReference type="PANTHER" id="PTHR32487">
    <property type="entry name" value="3-OXO-DELTA(4,5)-STEROID 5-BETA-REDUCTASE"/>
    <property type="match status" value="1"/>
</dbReference>
<name>A0ABC8WU05_9POAL</name>
<dbReference type="GO" id="GO:0016627">
    <property type="term" value="F:oxidoreductase activity, acting on the CH-CH group of donors"/>
    <property type="evidence" value="ECO:0007669"/>
    <property type="project" value="UniProtKB-ARBA"/>
</dbReference>
<keyword evidence="3" id="KW-1185">Reference proteome</keyword>
<dbReference type="SUPFAM" id="SSF51735">
    <property type="entry name" value="NAD(P)-binding Rossmann-fold domains"/>
    <property type="match status" value="1"/>
</dbReference>
<dbReference type="Proteomes" id="UP001497457">
    <property type="component" value="Chromosome 13rd"/>
</dbReference>
<dbReference type="AlphaFoldDB" id="A0ABC8WU05"/>
<reference evidence="2 3" key="2">
    <citation type="submission" date="2024-10" db="EMBL/GenBank/DDBJ databases">
        <authorList>
            <person name="Ryan C."/>
        </authorList>
    </citation>
    <scope>NUCLEOTIDE SEQUENCE [LARGE SCALE GENOMIC DNA]</scope>
</reference>
<feature type="domain" description="PRISE-like Rossmann-fold" evidence="1">
    <location>
        <begin position="35"/>
        <end position="402"/>
    </location>
</feature>
<dbReference type="CDD" id="cd08948">
    <property type="entry name" value="5beta-POR_like_SDR_a"/>
    <property type="match status" value="1"/>
</dbReference>
<sequence>MSWWWAGAIGAATKRQDDDHAAASASEQEAFKSVALVVGSTGIVGASLVDILPQPDTPGGPWKVYALSRRALPPWSPPSSSAITHIHADLTDPAAAAAALAPLTDITHVFYVAWTWRVTEEENCATNAAMLRNVLAAVVQNCPKLAHVSLQTGTRHYFGRLDIKDPVHDPPYTEEMPRLDMPVFYYDQEDVLLDVFGGAAAAVSWSVHRPNIIFGFSPRCAINLVCCLCVYAAICRKQGAPLRWPGSRAGWEGFITPSDADLIAEQHIWAGVEPMAKNEAFNCSNGDVCTWKRLWPVLAARFGLEWVGYEGEESRPKLHEAMAGKDEELWAEVVEEEGLVETSASEVVNWWIIDKALDRYGLDLDIIDSMNKSKEHGFLGFRDTVKSFNTCIDRLKAHKIVP</sequence>
<dbReference type="InterPro" id="IPR036291">
    <property type="entry name" value="NAD(P)-bd_dom_sf"/>
</dbReference>
<evidence type="ECO:0000313" key="3">
    <source>
        <dbReference type="Proteomes" id="UP001497457"/>
    </source>
</evidence>
<organism evidence="2 3">
    <name type="scientific">Urochloa decumbens</name>
    <dbReference type="NCBI Taxonomy" id="240449"/>
    <lineage>
        <taxon>Eukaryota</taxon>
        <taxon>Viridiplantae</taxon>
        <taxon>Streptophyta</taxon>
        <taxon>Embryophyta</taxon>
        <taxon>Tracheophyta</taxon>
        <taxon>Spermatophyta</taxon>
        <taxon>Magnoliopsida</taxon>
        <taxon>Liliopsida</taxon>
        <taxon>Poales</taxon>
        <taxon>Poaceae</taxon>
        <taxon>PACMAD clade</taxon>
        <taxon>Panicoideae</taxon>
        <taxon>Panicodae</taxon>
        <taxon>Paniceae</taxon>
        <taxon>Melinidinae</taxon>
        <taxon>Urochloa</taxon>
    </lineage>
</organism>
<accession>A0ABC8WU05</accession>
<proteinExistence type="predicted"/>
<evidence type="ECO:0000259" key="1">
    <source>
        <dbReference type="Pfam" id="PF22917"/>
    </source>
</evidence>
<evidence type="ECO:0000313" key="2">
    <source>
        <dbReference type="EMBL" id="CAL4915035.1"/>
    </source>
</evidence>
<reference evidence="3" key="1">
    <citation type="submission" date="2024-06" db="EMBL/GenBank/DDBJ databases">
        <authorList>
            <person name="Ryan C."/>
        </authorList>
    </citation>
    <scope>NUCLEOTIDE SEQUENCE [LARGE SCALE GENOMIC DNA]</scope>
</reference>
<dbReference type="EMBL" id="OZ075123">
    <property type="protein sequence ID" value="CAL4915035.1"/>
    <property type="molecule type" value="Genomic_DNA"/>
</dbReference>
<dbReference type="InterPro" id="IPR055222">
    <property type="entry name" value="PRISE-like_Rossmann-fold"/>
</dbReference>
<dbReference type="Pfam" id="PF22917">
    <property type="entry name" value="PRISE"/>
    <property type="match status" value="1"/>
</dbReference>
<gene>
    <name evidence="2" type="ORF">URODEC1_LOCUS17264</name>
</gene>
<dbReference type="PANTHER" id="PTHR32487:SF0">
    <property type="entry name" value="3-OXO-DELTA(4,5)-STEROID 5-BETA-REDUCTASE"/>
    <property type="match status" value="1"/>
</dbReference>
<dbReference type="Gene3D" id="3.40.50.720">
    <property type="entry name" value="NAD(P)-binding Rossmann-like Domain"/>
    <property type="match status" value="1"/>
</dbReference>
<protein>
    <recommendedName>
        <fullName evidence="1">PRISE-like Rossmann-fold domain-containing protein</fullName>
    </recommendedName>
</protein>